<gene>
    <name evidence="1" type="ORF">BDM02DRAFT_3185286</name>
</gene>
<evidence type="ECO:0000313" key="1">
    <source>
        <dbReference type="EMBL" id="KAF9650630.1"/>
    </source>
</evidence>
<reference evidence="1" key="2">
    <citation type="journal article" date="2020" name="Nat. Commun.">
        <title>Large-scale genome sequencing of mycorrhizal fungi provides insights into the early evolution of symbiotic traits.</title>
        <authorList>
            <person name="Miyauchi S."/>
            <person name="Kiss E."/>
            <person name="Kuo A."/>
            <person name="Drula E."/>
            <person name="Kohler A."/>
            <person name="Sanchez-Garcia M."/>
            <person name="Morin E."/>
            <person name="Andreopoulos B."/>
            <person name="Barry K.W."/>
            <person name="Bonito G."/>
            <person name="Buee M."/>
            <person name="Carver A."/>
            <person name="Chen C."/>
            <person name="Cichocki N."/>
            <person name="Clum A."/>
            <person name="Culley D."/>
            <person name="Crous P.W."/>
            <person name="Fauchery L."/>
            <person name="Girlanda M."/>
            <person name="Hayes R.D."/>
            <person name="Keri Z."/>
            <person name="LaButti K."/>
            <person name="Lipzen A."/>
            <person name="Lombard V."/>
            <person name="Magnuson J."/>
            <person name="Maillard F."/>
            <person name="Murat C."/>
            <person name="Nolan M."/>
            <person name="Ohm R.A."/>
            <person name="Pangilinan J."/>
            <person name="Pereira M.F."/>
            <person name="Perotto S."/>
            <person name="Peter M."/>
            <person name="Pfister S."/>
            <person name="Riley R."/>
            <person name="Sitrit Y."/>
            <person name="Stielow J.B."/>
            <person name="Szollosi G."/>
            <person name="Zifcakova L."/>
            <person name="Stursova M."/>
            <person name="Spatafora J.W."/>
            <person name="Tedersoo L."/>
            <person name="Vaario L.M."/>
            <person name="Yamada A."/>
            <person name="Yan M."/>
            <person name="Wang P."/>
            <person name="Xu J."/>
            <person name="Bruns T."/>
            <person name="Baldrian P."/>
            <person name="Vilgalys R."/>
            <person name="Dunand C."/>
            <person name="Henrissat B."/>
            <person name="Grigoriev I.V."/>
            <person name="Hibbett D."/>
            <person name="Nagy L.G."/>
            <person name="Martin F.M."/>
        </authorList>
    </citation>
    <scope>NUCLEOTIDE SEQUENCE</scope>
    <source>
        <strain evidence="1">P2</strain>
    </source>
</reference>
<evidence type="ECO:0000313" key="2">
    <source>
        <dbReference type="Proteomes" id="UP000886501"/>
    </source>
</evidence>
<sequence length="2608" mass="284627">MRIPPSPPPLHPADAVAVVGIATQLPSGTHLQENLDYNSYWSFLLNQHDAYESFPAARLDGISPTPSAGGTFLKHINRFDNIEFGIGNKDGRSLLMATRKLVELSFLAMHDAGIEYRGKKIGSFMCGTSTEHWTPETTRERTVATPANTLANRVSYVLGLNGPSFYVDTACSSSMTALHLALNALNAGECEAALVGGCQLNTNLFDWDLYSDAGILSPDNICKPFDAHANGFVKGEGAVVVVLKPVDKAITDNDHIYSILGSSINSNGNLSNLHAPSWSAQKECIVEAFVKAGRSPSEVDFVELHATGTEVGDPIEANMAGEAFARDDQILIGSVKGNIGHLESTAFLASLAKVCLILEHKLIPPNAHLRTRNSKILWDKHRLHVPLEPTPLGCRSDSGRSLISLASSGIGGSNGHVVVEGPPEVLVSNGYPVSDTPVLFPVGALTPRSVQSLSDSLISLLMNDTSPAALSQAVVHSRRARQHPWRTYFLFSPHSDQVPKVAAPVMAPPTPPPVIFVFAGQGPQHISMGKRLFHTHHTFRRTVLEMDAIYQSFVGVSLVESTGLFHESASKISEGIWSVEITLPAMTIVQIALYDLLLSTGVKPHALIGHSAGETALIYASGAGSKAMALELAIARARSMKSVESAGNGMVALGCGLNTAIGLVEQAKRKGDGVLEIGAINSPDAVLVSGDSVLLDHLVDVAKAGGIFARRVQSLVPSHSSLMNSCRKQYLEDVTAVFSRHGGSHRPIIRTYSTVAGQPRVTTRFTPEYFWDNLRNPVHFHQGTTSVLDDFPGVVFVEISPHPTLSSYLASSVGHNRVLCPMRRPKTSSDTGAETLAFARAIGDLIVLGVNQVDLTSLYGRSSRDPAYNIPYPFTERYFPMRIDGPRSRSGTPHDGSSLHLQISAKTHPDLAQHVINGESIMPGTGFLDMVLQVGARTTWDVDFKAILSLTSDTPVDVYVQKKETDWTLSSIQSNSNRVHASGKWSSTTGTPPRTVHLEEIRKRLTPIDLVDFYSSSPLTGFGPVFQRVTALAGSWEEVVAEIECKVDSELSHSSDYIFHPVILDSCLHFALYRTIAQPTTKDSLYLPCRLKRFTYHKSPPTEGVIYSHLKLVDWTPESRTYDIDVYDTAGSELCSMIGLQLKEVSGASQIEIKTRYDIILQPVIVEGAMPRLPAADFTGRTVQDEAYNYLDRVAQEVIRDSLAKEPVIGEEIHRLRYFHFAQEAAERALPPAPPADKILELKGLSPCHFEITQRLQEVHEDIYFSPAAAVEALFSDDIMTHFYTRRGFAGRPLEYLMETFDEVLDHFASRGKRALNILEIGAGTGSLTRNLTEVLDRKDKLVGQYLVSDISIALANAAARSCTYPHVSACAYDISQPPEEQGLHAKSFDIITAFYVVHAAPDLAVTLKSLRQLLIPGGCLLVCELDASAWKQTPGSLWHDMVFGSFAEWFGSTDGREHCALAPTSWVSTLESVGFTDIQAIYDPALTNLDFTFIAQKPHDPPTITSTSSNTKLHFFSYSWGDETKLQEVLSNLDATASTTLWLLAAEGIDGDAGTGIVYTLVKEFEGWNVHLGIFPRGYERQSQVDTIMRYDGLLELDTVVHFTPGGIPMVPKAVPCPSTVATTSFDPSAPWVSDKTIVKSIPAVRICDEEVVVKPLAWSQEFSPLRGLVGTVIESRYKNLPVGTFVAGITDAGELTNRFISEGRYLVQIPAEVANLDLAGDVLSILTAGLLIDRRHTRTTNKPRALIPEPKAIAAMPQILKQSNLLGDVEVGTPSQDDGFDLIVLDSVANSTHPELRSWLSKGGRVLIWDTRLHETDRLDQLFTAGLLYYSNTQTHSKVVTPGDLLATSIPIFTELPLFKSDKAYVLFGGASDLGVATALWMYQNGARHIVLTSRRGAAFLDTTDSVRTKQRFGYLKKRSDLVLQVEAFNAADVDSMRSFSRTVTSPIGGCLLMILHLIDGLFMAQTEETFHIVARSKLNVFKAFASVFDVDSLDFLLSFSSMMAVTGNIGQSNYATANAILDGELKKYPNAFSIMIPGISNIGYLARAEGDAEHSRLDSWSITSDMLFACIKDGLQHLASGTKCSMYIPLLSWSGVERDMGFSSMCAHLHSQDPSDSHGRTRNGSETNAHDYSELLKQVVDLLDISVADFSPELPFSAYGLDSLGATRISQAVRPYASVSQMQLLGGLSWKHLEERIREQSMGEDSVLKRSPIDDVLEMMAQYSKEFAPHTGTEPLPSHDVVLVTGTTGTIGSNVFAQLVANPKVGKVYGLNREGSTPLDARQRMGLRDRGLDPSVVDSLKVVLLEAAISQPKLGLADDLYEELRASVTHVIHIGWRVDFNMGLAAFEDDIKGVRNLIDLALSSSLSSPPHFLFPSSPAVVHNYPGPEPVPEVAADVEMALGTGYGESKWICEEILAISRAETCLQPAIVRIGQVSGCVNGYWKPSEWIPSIVRSVTLTRCLPSLDQGIHLLPADTAAAAIVDLRSSTKEYLHISHPRSTSWNVVMGYIAQKFDVPLVPWVEWLDRLEKSELSTLENENAALRLLGFYKAARVDDSRDAGGISRYDLSIAMSETAVLDPENLGDIGPEDVQKWLDLWESIGCISH</sequence>
<name>A0ACB6ZLD3_THEGA</name>
<dbReference type="EMBL" id="MU117983">
    <property type="protein sequence ID" value="KAF9650630.1"/>
    <property type="molecule type" value="Genomic_DNA"/>
</dbReference>
<keyword evidence="2" id="KW-1185">Reference proteome</keyword>
<dbReference type="Proteomes" id="UP000886501">
    <property type="component" value="Unassembled WGS sequence"/>
</dbReference>
<reference evidence="1" key="1">
    <citation type="submission" date="2019-10" db="EMBL/GenBank/DDBJ databases">
        <authorList>
            <consortium name="DOE Joint Genome Institute"/>
            <person name="Kuo A."/>
            <person name="Miyauchi S."/>
            <person name="Kiss E."/>
            <person name="Drula E."/>
            <person name="Kohler A."/>
            <person name="Sanchez-Garcia M."/>
            <person name="Andreopoulos B."/>
            <person name="Barry K.W."/>
            <person name="Bonito G."/>
            <person name="Buee M."/>
            <person name="Carver A."/>
            <person name="Chen C."/>
            <person name="Cichocki N."/>
            <person name="Clum A."/>
            <person name="Culley D."/>
            <person name="Crous P.W."/>
            <person name="Fauchery L."/>
            <person name="Girlanda M."/>
            <person name="Hayes R."/>
            <person name="Keri Z."/>
            <person name="Labutti K."/>
            <person name="Lipzen A."/>
            <person name="Lombard V."/>
            <person name="Magnuson J."/>
            <person name="Maillard F."/>
            <person name="Morin E."/>
            <person name="Murat C."/>
            <person name="Nolan M."/>
            <person name="Ohm R."/>
            <person name="Pangilinan J."/>
            <person name="Pereira M."/>
            <person name="Perotto S."/>
            <person name="Peter M."/>
            <person name="Riley R."/>
            <person name="Sitrit Y."/>
            <person name="Stielow B."/>
            <person name="Szollosi G."/>
            <person name="Zifcakova L."/>
            <person name="Stursova M."/>
            <person name="Spatafora J.W."/>
            <person name="Tedersoo L."/>
            <person name="Vaario L.-M."/>
            <person name="Yamada A."/>
            <person name="Yan M."/>
            <person name="Wang P."/>
            <person name="Xu J."/>
            <person name="Bruns T."/>
            <person name="Baldrian P."/>
            <person name="Vilgalys R."/>
            <person name="Henrissat B."/>
            <person name="Grigoriev I.V."/>
            <person name="Hibbett D."/>
            <person name="Nagy L.G."/>
            <person name="Martin F.M."/>
        </authorList>
    </citation>
    <scope>NUCLEOTIDE SEQUENCE</scope>
    <source>
        <strain evidence="1">P2</strain>
    </source>
</reference>
<comment type="caution">
    <text evidence="1">The sequence shown here is derived from an EMBL/GenBank/DDBJ whole genome shotgun (WGS) entry which is preliminary data.</text>
</comment>
<accession>A0ACB6ZLD3</accession>
<protein>
    <submittedName>
        <fullName evidence="1">Uncharacterized protein</fullName>
    </submittedName>
</protein>
<proteinExistence type="predicted"/>
<organism evidence="1 2">
    <name type="scientific">Thelephora ganbajun</name>
    <name type="common">Ganba fungus</name>
    <dbReference type="NCBI Taxonomy" id="370292"/>
    <lineage>
        <taxon>Eukaryota</taxon>
        <taxon>Fungi</taxon>
        <taxon>Dikarya</taxon>
        <taxon>Basidiomycota</taxon>
        <taxon>Agaricomycotina</taxon>
        <taxon>Agaricomycetes</taxon>
        <taxon>Thelephorales</taxon>
        <taxon>Thelephoraceae</taxon>
        <taxon>Thelephora</taxon>
    </lineage>
</organism>